<keyword evidence="3" id="KW-0274">FAD</keyword>
<dbReference type="PANTHER" id="PTHR43400">
    <property type="entry name" value="FUMARATE REDUCTASE"/>
    <property type="match status" value="1"/>
</dbReference>
<evidence type="ECO:0000313" key="6">
    <source>
        <dbReference type="EMBL" id="SPD87494.1"/>
    </source>
</evidence>
<evidence type="ECO:0000256" key="1">
    <source>
        <dbReference type="ARBA" id="ARBA00001974"/>
    </source>
</evidence>
<proteinExistence type="predicted"/>
<dbReference type="InterPro" id="IPR050315">
    <property type="entry name" value="FAD-oxidoreductase_2"/>
</dbReference>
<dbReference type="InterPro" id="IPR027477">
    <property type="entry name" value="Succ_DH/fumarate_Rdtase_cat_sf"/>
</dbReference>
<dbReference type="EMBL" id="LT985188">
    <property type="protein sequence ID" value="SPD87494.1"/>
    <property type="molecule type" value="Genomic_DNA"/>
</dbReference>
<accession>A0A2N9JHD1</accession>
<dbReference type="OrthoDB" id="9813348at2"/>
<keyword evidence="4 6" id="KW-0560">Oxidoreductase</keyword>
<evidence type="ECO:0000259" key="5">
    <source>
        <dbReference type="Pfam" id="PF00890"/>
    </source>
</evidence>
<dbReference type="EC" id="1.3.99.4" evidence="6"/>
<dbReference type="Pfam" id="PF00890">
    <property type="entry name" value="FAD_binding_2"/>
    <property type="match status" value="1"/>
</dbReference>
<dbReference type="GO" id="GO:0008202">
    <property type="term" value="P:steroid metabolic process"/>
    <property type="evidence" value="ECO:0007669"/>
    <property type="project" value="UniProtKB-ARBA"/>
</dbReference>
<evidence type="ECO:0000313" key="7">
    <source>
        <dbReference type="Proteomes" id="UP000238164"/>
    </source>
</evidence>
<dbReference type="AlphaFoldDB" id="A0A2N9JHD1"/>
<protein>
    <submittedName>
        <fullName evidence="6">Putative 3-oxosteroid 1-dehydrogenase</fullName>
        <ecNumber evidence="6">1.3.99.4</ecNumber>
    </submittedName>
</protein>
<organism evidence="6 7">
    <name type="scientific">Micropruina glycogenica</name>
    <dbReference type="NCBI Taxonomy" id="75385"/>
    <lineage>
        <taxon>Bacteria</taxon>
        <taxon>Bacillati</taxon>
        <taxon>Actinomycetota</taxon>
        <taxon>Actinomycetes</taxon>
        <taxon>Propionibacteriales</taxon>
        <taxon>Nocardioidaceae</taxon>
        <taxon>Micropruina</taxon>
    </lineage>
</organism>
<dbReference type="InterPro" id="IPR003953">
    <property type="entry name" value="FAD-dep_OxRdtase_2_FAD-bd"/>
</dbReference>
<keyword evidence="7" id="KW-1185">Reference proteome</keyword>
<feature type="domain" description="FAD-dependent oxidoreductase 2 FAD-binding" evidence="5">
    <location>
        <begin position="4"/>
        <end position="503"/>
    </location>
</feature>
<evidence type="ECO:0000256" key="3">
    <source>
        <dbReference type="ARBA" id="ARBA00022827"/>
    </source>
</evidence>
<dbReference type="PRINTS" id="PR00411">
    <property type="entry name" value="PNDRDTASEI"/>
</dbReference>
<reference evidence="6 7" key="1">
    <citation type="submission" date="2018-02" db="EMBL/GenBank/DDBJ databases">
        <authorList>
            <person name="Cohen D.B."/>
            <person name="Kent A.D."/>
        </authorList>
    </citation>
    <scope>NUCLEOTIDE SEQUENCE [LARGE SCALE GENOMIC DNA]</scope>
    <source>
        <strain evidence="6">1</strain>
    </source>
</reference>
<dbReference type="Proteomes" id="UP000238164">
    <property type="component" value="Chromosome 1"/>
</dbReference>
<dbReference type="KEGG" id="mgg:MPLG2_2464"/>
<evidence type="ECO:0000256" key="2">
    <source>
        <dbReference type="ARBA" id="ARBA00022630"/>
    </source>
</evidence>
<dbReference type="SUPFAM" id="SSF51905">
    <property type="entry name" value="FAD/NAD(P)-binding domain"/>
    <property type="match status" value="1"/>
</dbReference>
<comment type="cofactor">
    <cofactor evidence="1">
        <name>FAD</name>
        <dbReference type="ChEBI" id="CHEBI:57692"/>
    </cofactor>
</comment>
<keyword evidence="2" id="KW-0285">Flavoprotein</keyword>
<dbReference type="RefSeq" id="WP_158681094.1">
    <property type="nucleotide sequence ID" value="NZ_BAAAGO010000031.1"/>
</dbReference>
<dbReference type="SUPFAM" id="SSF56425">
    <property type="entry name" value="Succinate dehydrogenase/fumarate reductase flavoprotein, catalytic domain"/>
    <property type="match status" value="1"/>
</dbReference>
<name>A0A2N9JHD1_9ACTN</name>
<dbReference type="PANTHER" id="PTHR43400:SF10">
    <property type="entry name" value="3-OXOSTEROID 1-DEHYDROGENASE"/>
    <property type="match status" value="1"/>
</dbReference>
<dbReference type="GO" id="GO:0047571">
    <property type="term" value="F:3-oxosteroid 1-dehydrogenase activity"/>
    <property type="evidence" value="ECO:0007669"/>
    <property type="project" value="UniProtKB-EC"/>
</dbReference>
<dbReference type="InterPro" id="IPR036188">
    <property type="entry name" value="FAD/NAD-bd_sf"/>
</dbReference>
<sequence length="531" mass="55611">MQTDVVVVGAGAAGLLAAVAARRLGHDVLVVERSGAVGGSTATTDGALWLPANDLMGRAGLPSDTPAEALGYLDALATPVSAVIAGRRAAFTRTAGVVARWLVTSRIALEVVKSLPDCRPEVEGAKAQGRTVRVRSVPRKLDDDWAGKVRGDDGGRTNQGFWGRLANPFTNPGQLSGGAALVCELLLRAVGSEVEFWLDCPLNELIVEGGVVTGVRVTHVGEQVDVRASKGVILACGGFEADQTLREQHLPLPTEASWSVGIGADGTALAAGAQVDAATTGLAQAWWTPVLLSEGRAHQVDAARVAPHSLIVDQAGDRYLNEAQPSTSAGRRMYEHNRGMRSVPSFLIMDDRHRKAYPLGPWAAGTSPKAAIESGELVRATNLDDLAQALSIDRAGLIGSVVAFNQLAKRGKDTDFGRGDSAWDKHFGDPRLRRNPCLASVDRQPFWAVRLYPGDSGTKGGLVIDDRSRVLRGDGEPVTGLWAVSASAASVFGSAQPAQGAGLAAAVVEAYRAVLDLSGQLDELDAALKAD</sequence>
<dbReference type="Gene3D" id="3.50.50.60">
    <property type="entry name" value="FAD/NAD(P)-binding domain"/>
    <property type="match status" value="2"/>
</dbReference>
<gene>
    <name evidence="6" type="ORF">MPLG2_2464</name>
</gene>
<evidence type="ECO:0000256" key="4">
    <source>
        <dbReference type="ARBA" id="ARBA00023002"/>
    </source>
</evidence>